<comment type="caution">
    <text evidence="5">The sequence shown here is derived from an EMBL/GenBank/DDBJ whole genome shotgun (WGS) entry which is preliminary data.</text>
</comment>
<dbReference type="Gene3D" id="2.40.160.50">
    <property type="entry name" value="membrane protein fhac: a member of the omp85/tpsb transporter family"/>
    <property type="match status" value="1"/>
</dbReference>
<evidence type="ECO:0000256" key="1">
    <source>
        <dbReference type="ARBA" id="ARBA00004370"/>
    </source>
</evidence>
<reference evidence="5" key="1">
    <citation type="journal article" date="2023" name="Antimicrob Resist Infect Control">
        <title>Sanitary installations and wastewater plumbing as reservoir for the long-term circulation and transmission of carbapenemase producing Citrobacter freundii clones in a hospital setting.</title>
        <authorList>
            <person name="Hamerlinck H."/>
            <person name="Aerssens A."/>
            <person name="Boelens J."/>
            <person name="Dehaene A."/>
            <person name="McMahon M."/>
            <person name="Messiaen A.S."/>
            <person name="Vandendriessche S."/>
            <person name="Velghe A."/>
            <person name="Leroux-Roels I."/>
            <person name="Verhasselt B."/>
        </authorList>
    </citation>
    <scope>NUCLEOTIDE SEQUENCE</scope>
    <source>
        <strain evidence="5">UZG-GERCF-220920-Env23</strain>
    </source>
</reference>
<dbReference type="Pfam" id="PF01103">
    <property type="entry name" value="Omp85"/>
    <property type="match status" value="1"/>
</dbReference>
<dbReference type="GO" id="GO:0019867">
    <property type="term" value="C:outer membrane"/>
    <property type="evidence" value="ECO:0007669"/>
    <property type="project" value="InterPro"/>
</dbReference>
<dbReference type="EMBL" id="JAQIHS010000025">
    <property type="protein sequence ID" value="MDN4370330.1"/>
    <property type="molecule type" value="Genomic_DNA"/>
</dbReference>
<dbReference type="Proteomes" id="UP001169985">
    <property type="component" value="Unassembled WGS sequence"/>
</dbReference>
<evidence type="ECO:0000256" key="2">
    <source>
        <dbReference type="ARBA" id="ARBA00023136"/>
    </source>
</evidence>
<dbReference type="InterPro" id="IPR000184">
    <property type="entry name" value="Bac_surfAg_D15"/>
</dbReference>
<name>A0AAW7LYF7_9ENTR</name>
<accession>A0AAW7LYF7</accession>
<comment type="subcellular location">
    <subcellularLocation>
        <location evidence="1">Membrane</location>
    </subcellularLocation>
</comment>
<proteinExistence type="predicted"/>
<keyword evidence="2" id="KW-0472">Membrane</keyword>
<protein>
    <submittedName>
        <fullName evidence="5">BamA/TamA family outer membrane protein</fullName>
    </submittedName>
</protein>
<keyword evidence="3" id="KW-0732">Signal</keyword>
<feature type="chain" id="PRO_5043510448" evidence="3">
    <location>
        <begin position="23"/>
        <end position="377"/>
    </location>
</feature>
<feature type="domain" description="Bacterial surface antigen (D15)" evidence="4">
    <location>
        <begin position="110"/>
        <end position="377"/>
    </location>
</feature>
<gene>
    <name evidence="5" type="ORF">PEY55_18840</name>
</gene>
<evidence type="ECO:0000259" key="4">
    <source>
        <dbReference type="Pfam" id="PF01103"/>
    </source>
</evidence>
<evidence type="ECO:0000256" key="3">
    <source>
        <dbReference type="SAM" id="SignalP"/>
    </source>
</evidence>
<organism evidence="5 6">
    <name type="scientific">Citrobacter portucalensis</name>
    <dbReference type="NCBI Taxonomy" id="1639133"/>
    <lineage>
        <taxon>Bacteria</taxon>
        <taxon>Pseudomonadati</taxon>
        <taxon>Pseudomonadota</taxon>
        <taxon>Gammaproteobacteria</taxon>
        <taxon>Enterobacterales</taxon>
        <taxon>Enterobacteriaceae</taxon>
        <taxon>Citrobacter</taxon>
        <taxon>Citrobacter freundii complex</taxon>
    </lineage>
</organism>
<reference evidence="5" key="2">
    <citation type="submission" date="2023-01" db="EMBL/GenBank/DDBJ databases">
        <authorList>
            <person name="Hamerlinck H."/>
            <person name="Aerssens A."/>
            <person name="Boelens J."/>
            <person name="Messiaen A.-S."/>
            <person name="Vandendriessche S."/>
            <person name="Velghe A."/>
            <person name="Verhasselt B."/>
            <person name="Leroux-Roels I."/>
        </authorList>
    </citation>
    <scope>NUCLEOTIDE SEQUENCE</scope>
    <source>
        <strain evidence="5">UZG-GERCF-220920-Env23</strain>
    </source>
</reference>
<evidence type="ECO:0000313" key="5">
    <source>
        <dbReference type="EMBL" id="MDN4370330.1"/>
    </source>
</evidence>
<feature type="signal peptide" evidence="3">
    <location>
        <begin position="1"/>
        <end position="22"/>
    </location>
</feature>
<dbReference type="AlphaFoldDB" id="A0AAW7LYF7"/>
<sequence length="377" mass="42283">MMNGYRVMLTSLLALTTWSAEALTLDQPSIDAFLGKLGADNQYDPAKGVNWSVLPGPFYTPELKLGLGMAVAGIYRVDAADKTTQNSSVSLTGYVSASGALGMGISSYTFFTDDRWRLFVDGSVNKVPTGFWGIGYDAAQGNEQDYTNNSVSLHPVLMREIAERVYLSAGWDFSYMQADVDDPHQGDVFSLNNAQTSPLSSGPSVSLSYDTRDVVTRPQHGHYFKLEYTWFDPSFGSDTHFTAAQVQYDRYLLLDDRTVLAFDLWGRFTRGDVPWDRLSMAGDDRRLRGYYQGRYRDKDVVSGQVEYRNKLNWRHGYVLWLGAGALGRNIDDMRHHPILPNAGVGYRFEVKPAMNIRLDLGFGRESAGFYFQIAEAF</sequence>
<evidence type="ECO:0000313" key="6">
    <source>
        <dbReference type="Proteomes" id="UP001169985"/>
    </source>
</evidence>